<evidence type="ECO:0000256" key="1">
    <source>
        <dbReference type="SAM" id="MobiDB-lite"/>
    </source>
</evidence>
<name>A0A1E5WNL7_9POAL</name>
<organism evidence="2 3">
    <name type="scientific">Dichanthelium oligosanthes</name>
    <dbReference type="NCBI Taxonomy" id="888268"/>
    <lineage>
        <taxon>Eukaryota</taxon>
        <taxon>Viridiplantae</taxon>
        <taxon>Streptophyta</taxon>
        <taxon>Embryophyta</taxon>
        <taxon>Tracheophyta</taxon>
        <taxon>Spermatophyta</taxon>
        <taxon>Magnoliopsida</taxon>
        <taxon>Liliopsida</taxon>
        <taxon>Poales</taxon>
        <taxon>Poaceae</taxon>
        <taxon>PACMAD clade</taxon>
        <taxon>Panicoideae</taxon>
        <taxon>Panicodae</taxon>
        <taxon>Paniceae</taxon>
        <taxon>Dichantheliinae</taxon>
        <taxon>Dichanthelium</taxon>
    </lineage>
</organism>
<accession>A0A1E5WNL7</accession>
<dbReference type="Proteomes" id="UP000095767">
    <property type="component" value="Unassembled WGS sequence"/>
</dbReference>
<reference evidence="2 3" key="1">
    <citation type="submission" date="2016-09" db="EMBL/GenBank/DDBJ databases">
        <title>The draft genome of Dichanthelium oligosanthes: A C3 panicoid grass species.</title>
        <authorList>
            <person name="Studer A.J."/>
            <person name="Schnable J.C."/>
            <person name="Brutnell T.P."/>
        </authorList>
    </citation>
    <scope>NUCLEOTIDE SEQUENCE [LARGE SCALE GENOMIC DNA]</scope>
    <source>
        <strain evidence="3">cv. Kellogg 1175</strain>
        <tissue evidence="2">Leaf</tissue>
    </source>
</reference>
<feature type="region of interest" description="Disordered" evidence="1">
    <location>
        <begin position="1"/>
        <end position="59"/>
    </location>
</feature>
<sequence length="59" mass="6121">LQAANPTHQEPRAPSGRVLGAFRPQPGAELKGFPERGHRPGQGLSAGSHILQGSSKGLL</sequence>
<dbReference type="AlphaFoldDB" id="A0A1E5WNL7"/>
<comment type="caution">
    <text evidence="2">The sequence shown here is derived from an EMBL/GenBank/DDBJ whole genome shotgun (WGS) entry which is preliminary data.</text>
</comment>
<feature type="non-terminal residue" evidence="2">
    <location>
        <position position="1"/>
    </location>
</feature>
<dbReference type="EMBL" id="LWDX02000071">
    <property type="protein sequence ID" value="OEL38943.1"/>
    <property type="molecule type" value="Genomic_DNA"/>
</dbReference>
<proteinExistence type="predicted"/>
<gene>
    <name evidence="2" type="ORF">BAE44_0000038</name>
</gene>
<keyword evidence="3" id="KW-1185">Reference proteome</keyword>
<evidence type="ECO:0000313" key="3">
    <source>
        <dbReference type="Proteomes" id="UP000095767"/>
    </source>
</evidence>
<evidence type="ECO:0000313" key="2">
    <source>
        <dbReference type="EMBL" id="OEL38943.1"/>
    </source>
</evidence>
<protein>
    <submittedName>
        <fullName evidence="2">Uncharacterized protein</fullName>
    </submittedName>
</protein>